<organism evidence="2">
    <name type="scientific">Tetraselmis sp. GSL018</name>
    <dbReference type="NCBI Taxonomy" id="582737"/>
    <lineage>
        <taxon>Eukaryota</taxon>
        <taxon>Viridiplantae</taxon>
        <taxon>Chlorophyta</taxon>
        <taxon>core chlorophytes</taxon>
        <taxon>Chlorodendrophyceae</taxon>
        <taxon>Chlorodendrales</taxon>
        <taxon>Chlorodendraceae</taxon>
        <taxon>Tetraselmis</taxon>
    </lineage>
</organism>
<gene>
    <name evidence="2" type="ORF">TSPGSL018_26371</name>
</gene>
<evidence type="ECO:0000313" key="2">
    <source>
        <dbReference type="EMBL" id="JAC74293.1"/>
    </source>
</evidence>
<dbReference type="EMBL" id="GBEZ01011499">
    <property type="protein sequence ID" value="JAC74293.1"/>
    <property type="molecule type" value="Transcribed_RNA"/>
</dbReference>
<sequence>APFLGQQGPPPVTDTQACSTTSSPPSQGLARACIISRMAELPDDLCAGLGTRFELQHRTRSERMAQQETGALQWGPLEARKARRD</sequence>
<proteinExistence type="predicted"/>
<feature type="compositionally biased region" description="Polar residues" evidence="1">
    <location>
        <begin position="13"/>
        <end position="26"/>
    </location>
</feature>
<name>A0A061RQQ8_9CHLO</name>
<protein>
    <submittedName>
        <fullName evidence="2">Uncharacterized protein</fullName>
    </submittedName>
</protein>
<evidence type="ECO:0000256" key="1">
    <source>
        <dbReference type="SAM" id="MobiDB-lite"/>
    </source>
</evidence>
<feature type="non-terminal residue" evidence="2">
    <location>
        <position position="1"/>
    </location>
</feature>
<dbReference type="AlphaFoldDB" id="A0A061RQQ8"/>
<feature type="region of interest" description="Disordered" evidence="1">
    <location>
        <begin position="1"/>
        <end position="26"/>
    </location>
</feature>
<accession>A0A061RQQ8</accession>
<feature type="non-terminal residue" evidence="2">
    <location>
        <position position="85"/>
    </location>
</feature>
<reference evidence="2" key="1">
    <citation type="submission" date="2014-05" db="EMBL/GenBank/DDBJ databases">
        <title>The transcriptome of the halophilic microalga Tetraselmis sp. GSL018 isolated from the Great Salt Lake, Utah.</title>
        <authorList>
            <person name="Jinkerson R.E."/>
            <person name="D'Adamo S."/>
            <person name="Posewitz M.C."/>
        </authorList>
    </citation>
    <scope>NUCLEOTIDE SEQUENCE</scope>
    <source>
        <strain evidence="2">GSL018</strain>
    </source>
</reference>
<feature type="region of interest" description="Disordered" evidence="1">
    <location>
        <begin position="64"/>
        <end position="85"/>
    </location>
</feature>